<evidence type="ECO:0000313" key="9">
    <source>
        <dbReference type="EMBL" id="MFC5293014.1"/>
    </source>
</evidence>
<dbReference type="Gene3D" id="1.10.3720.10">
    <property type="entry name" value="MetI-like"/>
    <property type="match status" value="1"/>
</dbReference>
<feature type="transmembrane region" description="Helical" evidence="7">
    <location>
        <begin position="97"/>
        <end position="118"/>
    </location>
</feature>
<reference evidence="10" key="1">
    <citation type="journal article" date="2019" name="Int. J. Syst. Evol. Microbiol.">
        <title>The Global Catalogue of Microorganisms (GCM) 10K type strain sequencing project: providing services to taxonomists for standard genome sequencing and annotation.</title>
        <authorList>
            <consortium name="The Broad Institute Genomics Platform"/>
            <consortium name="The Broad Institute Genome Sequencing Center for Infectious Disease"/>
            <person name="Wu L."/>
            <person name="Ma J."/>
        </authorList>
    </citation>
    <scope>NUCLEOTIDE SEQUENCE [LARGE SCALE GENOMIC DNA]</scope>
    <source>
        <strain evidence="10">CGMCC 1.15643</strain>
    </source>
</reference>
<keyword evidence="2 7" id="KW-0813">Transport</keyword>
<dbReference type="Pfam" id="PF00528">
    <property type="entry name" value="BPD_transp_1"/>
    <property type="match status" value="1"/>
</dbReference>
<comment type="subcellular location">
    <subcellularLocation>
        <location evidence="1 7">Cell membrane</location>
        <topology evidence="1 7">Multi-pass membrane protein</topology>
    </subcellularLocation>
</comment>
<dbReference type="EMBL" id="JBHSLI010000003">
    <property type="protein sequence ID" value="MFC5293014.1"/>
    <property type="molecule type" value="Genomic_DNA"/>
</dbReference>
<keyword evidence="3" id="KW-1003">Cell membrane</keyword>
<feature type="transmembrane region" description="Helical" evidence="7">
    <location>
        <begin position="174"/>
        <end position="201"/>
    </location>
</feature>
<dbReference type="PROSITE" id="PS50928">
    <property type="entry name" value="ABC_TM1"/>
    <property type="match status" value="1"/>
</dbReference>
<dbReference type="PANTHER" id="PTHR30151:SF41">
    <property type="entry name" value="ABC TRANSPORTER PERMEASE PROTEIN"/>
    <property type="match status" value="1"/>
</dbReference>
<gene>
    <name evidence="9" type="ORF">ACFPK2_08420</name>
</gene>
<dbReference type="InterPro" id="IPR002229">
    <property type="entry name" value="RhesusRHD"/>
</dbReference>
<keyword evidence="4 7" id="KW-0812">Transmembrane</keyword>
<evidence type="ECO:0000256" key="6">
    <source>
        <dbReference type="ARBA" id="ARBA00023136"/>
    </source>
</evidence>
<feature type="transmembrane region" description="Helical" evidence="7">
    <location>
        <begin position="56"/>
        <end position="85"/>
    </location>
</feature>
<evidence type="ECO:0000256" key="1">
    <source>
        <dbReference type="ARBA" id="ARBA00004651"/>
    </source>
</evidence>
<organism evidence="9 10">
    <name type="scientific">Bosea minatitlanensis</name>
    <dbReference type="NCBI Taxonomy" id="128782"/>
    <lineage>
        <taxon>Bacteria</taxon>
        <taxon>Pseudomonadati</taxon>
        <taxon>Pseudomonadota</taxon>
        <taxon>Alphaproteobacteria</taxon>
        <taxon>Hyphomicrobiales</taxon>
        <taxon>Boseaceae</taxon>
        <taxon>Bosea</taxon>
    </lineage>
</organism>
<dbReference type="Proteomes" id="UP001595976">
    <property type="component" value="Unassembled WGS sequence"/>
</dbReference>
<protein>
    <submittedName>
        <fullName evidence="9">ABC transporter permease</fullName>
    </submittedName>
</protein>
<evidence type="ECO:0000256" key="2">
    <source>
        <dbReference type="ARBA" id="ARBA00022448"/>
    </source>
</evidence>
<keyword evidence="10" id="KW-1185">Reference proteome</keyword>
<proteinExistence type="inferred from homology"/>
<evidence type="ECO:0000256" key="4">
    <source>
        <dbReference type="ARBA" id="ARBA00022692"/>
    </source>
</evidence>
<feature type="transmembrane region" description="Helical" evidence="7">
    <location>
        <begin position="221"/>
        <end position="240"/>
    </location>
</feature>
<evidence type="ECO:0000256" key="3">
    <source>
        <dbReference type="ARBA" id="ARBA00022475"/>
    </source>
</evidence>
<keyword evidence="5 7" id="KW-1133">Transmembrane helix</keyword>
<evidence type="ECO:0000256" key="7">
    <source>
        <dbReference type="RuleBase" id="RU363032"/>
    </source>
</evidence>
<dbReference type="PRINTS" id="PR00342">
    <property type="entry name" value="RHESUSRHD"/>
</dbReference>
<name>A0ABW0F389_9HYPH</name>
<feature type="domain" description="ABC transmembrane type-1" evidence="8">
    <location>
        <begin position="60"/>
        <end position="241"/>
    </location>
</feature>
<keyword evidence="6 7" id="KW-0472">Membrane</keyword>
<dbReference type="CDD" id="cd06261">
    <property type="entry name" value="TM_PBP2"/>
    <property type="match status" value="1"/>
</dbReference>
<dbReference type="PANTHER" id="PTHR30151">
    <property type="entry name" value="ALKANE SULFONATE ABC TRANSPORTER-RELATED, MEMBRANE SUBUNIT"/>
    <property type="match status" value="1"/>
</dbReference>
<dbReference type="InterPro" id="IPR035906">
    <property type="entry name" value="MetI-like_sf"/>
</dbReference>
<dbReference type="InterPro" id="IPR000515">
    <property type="entry name" value="MetI-like"/>
</dbReference>
<dbReference type="RefSeq" id="WP_260348567.1">
    <property type="nucleotide sequence ID" value="NZ_JAOAOS010000006.1"/>
</dbReference>
<evidence type="ECO:0000313" key="10">
    <source>
        <dbReference type="Proteomes" id="UP001595976"/>
    </source>
</evidence>
<comment type="caution">
    <text evidence="9">The sequence shown here is derived from an EMBL/GenBank/DDBJ whole genome shotgun (WGS) entry which is preliminary data.</text>
</comment>
<feature type="transmembrane region" description="Helical" evidence="7">
    <location>
        <begin position="9"/>
        <end position="36"/>
    </location>
</feature>
<comment type="similarity">
    <text evidence="7">Belongs to the binding-protein-dependent transport system permease family.</text>
</comment>
<evidence type="ECO:0000256" key="5">
    <source>
        <dbReference type="ARBA" id="ARBA00022989"/>
    </source>
</evidence>
<feature type="transmembrane region" description="Helical" evidence="7">
    <location>
        <begin position="124"/>
        <end position="142"/>
    </location>
</feature>
<sequence length="251" mass="27066">MQIVRIPPIAFGLGCVALSFCAVEVMLAVGVLNQFVIPFPSAVISSFGRLFAEEQLLHRLLVTGAEALAASLLVIGFGIGGGILLHRHRILRLATESWIAAAAAAPIVLAYPLFLVIFGRSSATIVAMGFVAGLAPALLKTLEGFQGVRKTLLNVGHSYNLSPTQMFWKIQFPAAIPTIFTGIRLGLIFTLINLIGVEFLINFGGLGQLINDLAERYDLPGVFATIIFVILVSVALFSALERIERWLRPAR</sequence>
<evidence type="ECO:0000259" key="8">
    <source>
        <dbReference type="PROSITE" id="PS50928"/>
    </source>
</evidence>
<dbReference type="SUPFAM" id="SSF161098">
    <property type="entry name" value="MetI-like"/>
    <property type="match status" value="1"/>
</dbReference>
<accession>A0ABW0F389</accession>